<proteinExistence type="predicted"/>
<evidence type="ECO:0000313" key="2">
    <source>
        <dbReference type="EMBL" id="PDQ34705.1"/>
    </source>
</evidence>
<comment type="caution">
    <text evidence="2">The sequence shown here is derived from an EMBL/GenBank/DDBJ whole genome shotgun (WGS) entry which is preliminary data.</text>
</comment>
<dbReference type="InterPro" id="IPR051448">
    <property type="entry name" value="CdaR-like_regulators"/>
</dbReference>
<dbReference type="Gene3D" id="1.10.10.2840">
    <property type="entry name" value="PucR C-terminal helix-turn-helix domain"/>
    <property type="match status" value="1"/>
</dbReference>
<dbReference type="PANTHER" id="PTHR33744:SF17">
    <property type="entry name" value="CONSERVED PROTEIN"/>
    <property type="match status" value="1"/>
</dbReference>
<reference evidence="3" key="1">
    <citation type="submission" date="2017-03" db="EMBL/GenBank/DDBJ databases">
        <authorList>
            <person name="Lund M.B."/>
        </authorList>
    </citation>
    <scope>NUCLEOTIDE SEQUENCE [LARGE SCALE GENOMIC DNA]</scope>
</reference>
<protein>
    <recommendedName>
        <fullName evidence="1">PucR C-terminal helix-turn-helix domain-containing protein</fullName>
    </recommendedName>
</protein>
<dbReference type="EMBL" id="NAEP01000048">
    <property type="protein sequence ID" value="PDQ34705.1"/>
    <property type="molecule type" value="Genomic_DNA"/>
</dbReference>
<accession>A0A2A6FPB1</accession>
<dbReference type="Pfam" id="PF13556">
    <property type="entry name" value="HTH_30"/>
    <property type="match status" value="1"/>
</dbReference>
<dbReference type="InterPro" id="IPR042070">
    <property type="entry name" value="PucR_C-HTH_sf"/>
</dbReference>
<gene>
    <name evidence="2" type="ORF">B5766_09965</name>
</gene>
<sequence length="487" mass="52328">MTIRRAAVELADLLNTPDFDDVTEHHRMSHSHVVRDVAFVTDIEDISNVGPGTIVVLDESAAHGGWLLSGALRYAWERHAAALIVPDDALAISVLELAKRLDVNFLSSPRAMSRMVLDIAIGIGRLQAATESRIITLRQRIEDAPDIVTAVGLISRELGGCLVQANSSGTLIASAGKPPPASQSARVTSSPRPFESPVELVALVPNQQLEFAHNALNAAVPTARIMLLTDELEAIQKALPLLSMVTLTGLGFARSMQPDTDRFADAMHIPSHKPHVAVCLLVADSSHDVALFSSPVYHVWRRAFKGSPLSRMDGGWITFLSVDAVGTATSDAIAHTLTERVVEPLRAIGVAVGISTIGNDERIASDLAGEAWLAAKVARPNAAATFDRISQPLLSRLIPRELAQRLVGVYFPRLQADSQFNELARCAVAYLDCVGSVSATATRLGLHRNTVQARLRRITELGVNLTEPDSSLTQHLILTAATRCDGV</sequence>
<feature type="domain" description="PucR C-terminal helix-turn-helix" evidence="1">
    <location>
        <begin position="425"/>
        <end position="478"/>
    </location>
</feature>
<dbReference type="Proteomes" id="UP000219994">
    <property type="component" value="Unassembled WGS sequence"/>
</dbReference>
<dbReference type="AlphaFoldDB" id="A0A2A6FPB1"/>
<evidence type="ECO:0000313" key="3">
    <source>
        <dbReference type="Proteomes" id="UP000219994"/>
    </source>
</evidence>
<organism evidence="2 3">
    <name type="scientific">Candidatus Lumbricidiphila eiseniae</name>
    <dbReference type="NCBI Taxonomy" id="1969409"/>
    <lineage>
        <taxon>Bacteria</taxon>
        <taxon>Bacillati</taxon>
        <taxon>Actinomycetota</taxon>
        <taxon>Actinomycetes</taxon>
        <taxon>Micrococcales</taxon>
        <taxon>Microbacteriaceae</taxon>
        <taxon>Candidatus Lumbricidiphila</taxon>
    </lineage>
</organism>
<evidence type="ECO:0000259" key="1">
    <source>
        <dbReference type="Pfam" id="PF13556"/>
    </source>
</evidence>
<name>A0A2A6FPB1_9MICO</name>
<dbReference type="PANTHER" id="PTHR33744">
    <property type="entry name" value="CARBOHYDRATE DIACID REGULATOR"/>
    <property type="match status" value="1"/>
</dbReference>
<dbReference type="InterPro" id="IPR025736">
    <property type="entry name" value="PucR_C-HTH_dom"/>
</dbReference>